<dbReference type="EMBL" id="NFHB01000001">
    <property type="protein sequence ID" value="OUN05089.1"/>
    <property type="molecule type" value="Genomic_DNA"/>
</dbReference>
<dbReference type="Gene3D" id="1.50.10.20">
    <property type="match status" value="1"/>
</dbReference>
<dbReference type="SUPFAM" id="SSF48208">
    <property type="entry name" value="Six-hairpin glycosidases"/>
    <property type="match status" value="1"/>
</dbReference>
<organism evidence="2 3">
    <name type="scientific">Alistipes onderdonkii</name>
    <dbReference type="NCBI Taxonomy" id="328813"/>
    <lineage>
        <taxon>Bacteria</taxon>
        <taxon>Pseudomonadati</taxon>
        <taxon>Bacteroidota</taxon>
        <taxon>Bacteroidia</taxon>
        <taxon>Bacteroidales</taxon>
        <taxon>Rikenellaceae</taxon>
        <taxon>Alistipes</taxon>
    </lineage>
</organism>
<reference evidence="3" key="1">
    <citation type="submission" date="2017-04" db="EMBL/GenBank/DDBJ databases">
        <title>Function of individual gut microbiota members based on whole genome sequencing of pure cultures obtained from chicken caecum.</title>
        <authorList>
            <person name="Medvecky M."/>
            <person name="Cejkova D."/>
            <person name="Polansky O."/>
            <person name="Karasova D."/>
            <person name="Kubasova T."/>
            <person name="Cizek A."/>
            <person name="Rychlik I."/>
        </authorList>
    </citation>
    <scope>NUCLEOTIDE SEQUENCE [LARGE SCALE GENOMIC DNA]</scope>
    <source>
        <strain evidence="3">An90</strain>
    </source>
</reference>
<name>A0A1Y3R5Z5_9BACT</name>
<evidence type="ECO:0000256" key="1">
    <source>
        <dbReference type="SAM" id="SignalP"/>
    </source>
</evidence>
<keyword evidence="1" id="KW-0732">Signal</keyword>
<proteinExistence type="predicted"/>
<feature type="signal peptide" evidence="1">
    <location>
        <begin position="1"/>
        <end position="23"/>
    </location>
</feature>
<evidence type="ECO:0008006" key="4">
    <source>
        <dbReference type="Google" id="ProtNLM"/>
    </source>
</evidence>
<dbReference type="OrthoDB" id="3796513at2"/>
<protein>
    <recommendedName>
        <fullName evidence="4">Six-hairpin glycosidase</fullName>
    </recommendedName>
</protein>
<dbReference type="Proteomes" id="UP000195772">
    <property type="component" value="Unassembled WGS sequence"/>
</dbReference>
<dbReference type="RefSeq" id="WP_087401089.1">
    <property type="nucleotide sequence ID" value="NZ_NFHB01000001.1"/>
</dbReference>
<evidence type="ECO:0000313" key="2">
    <source>
        <dbReference type="EMBL" id="OUN05089.1"/>
    </source>
</evidence>
<dbReference type="InterPro" id="IPR008928">
    <property type="entry name" value="6-hairpin_glycosidase_sf"/>
</dbReference>
<accession>A0A1Y3R5Z5</accession>
<comment type="caution">
    <text evidence="2">The sequence shown here is derived from an EMBL/GenBank/DDBJ whole genome shotgun (WGS) entry which is preliminary data.</text>
</comment>
<evidence type="ECO:0000313" key="3">
    <source>
        <dbReference type="Proteomes" id="UP000195772"/>
    </source>
</evidence>
<gene>
    <name evidence="2" type="ORF">B5G41_01980</name>
</gene>
<dbReference type="GO" id="GO:0005975">
    <property type="term" value="P:carbohydrate metabolic process"/>
    <property type="evidence" value="ECO:0007669"/>
    <property type="project" value="InterPro"/>
</dbReference>
<dbReference type="eggNOG" id="COG1470">
    <property type="taxonomic scope" value="Bacteria"/>
</dbReference>
<dbReference type="AlphaFoldDB" id="A0A1Y3R5Z5"/>
<sequence>MTRAGCILLIILAAAGAYRPAQAQEFRVKPDHTVVFGGQHLLPDYLPEFTVLFSATDPQLKMRPAGIPDVQYNVATWLSDCPDLNRTDRRADQSGDGFDDEILEGSVESRTADIFNSGRIIVIRPSSHRAEGGYKVTFCYPENDLFRITAELTADTTTGHPLLTYRLTAKTGGWYSVGFTGFAGTEPERTDEIWQPLIWQEKRFPDKSYLTLAFRCPVPSAFITSRNTTYGILAHPAEFPFDPLPTAANSRFGIAVRDRKGLASPMLFAPVPGGIGSETAPGGELTFSALLCGQRGDTTDALRTVAENLFGFTTNRNNALGSLNETIENMISYVLGPYSRFLDNEKGCTYSTDVPGAVKNVSSLNPLEIAALNDNRKMLLERALPVYEYVLSREKLLFCADSTQNIQYPSRRMNGPCCPVSELTALSSILKGSAPYLLSFAKKEYGSTRTRNLDVVEEGCTWKNAMHLYRATGETEYLKKAVAGADRYIRRRIDTPATDFRDPEAGGFFFWTGFAPKWIDLLEMYELTGNKAYLRAAHRGAKLYTQYIWYSPAVPDRNILVNPDGKAPHYQYLKSKGHAQMDAPAERVPAWRLSEIGLTPESSGTSTGHRGIFMANYAAWMLRLAHYTGDEFLARTADHAVIGRYRNFPGYHINTARTTVYEKADYPLREHMELGANSFHYNHIMPHISLLYDFLVTQALYRSDGQVNFPGEFIEGYAYLQSKFYGHLPGTVYGHEARLWMPTGLAAPADRQLNYISAVDDDALYIVFMNQSPETVETEVALDYALSRHSKGRHYRTQVIGGRGVSGPLVDGRFPIRVTGNGIAAVRIETPTPIRPQLAALFTAGKQWQTSYAATQDDAVRCMRISFGRAANNVFVYLTKDDTQLQKVWFTIDGRQTEDTHYPFEHTAAIDGERTEIAVKALTRQGEIIEWETLELKK</sequence>
<feature type="chain" id="PRO_5012056657" description="Six-hairpin glycosidase" evidence="1">
    <location>
        <begin position="24"/>
        <end position="938"/>
    </location>
</feature>